<evidence type="ECO:0000313" key="1">
    <source>
        <dbReference type="EMBL" id="DAD94070.1"/>
    </source>
</evidence>
<dbReference type="EMBL" id="BK015173">
    <property type="protein sequence ID" value="DAD94070.1"/>
    <property type="molecule type" value="Genomic_DNA"/>
</dbReference>
<reference evidence="1" key="1">
    <citation type="journal article" date="2021" name="Proc. Natl. Acad. Sci. U.S.A.">
        <title>A Catalog of Tens of Thousands of Viruses from Human Metagenomes Reveals Hidden Associations with Chronic Diseases.</title>
        <authorList>
            <person name="Tisza M.J."/>
            <person name="Buck C.B."/>
        </authorList>
    </citation>
    <scope>NUCLEOTIDE SEQUENCE</scope>
    <source>
        <strain evidence="1">CtUF252</strain>
    </source>
</reference>
<organism evidence="1">
    <name type="scientific">Siphoviridae sp. ctUF252</name>
    <dbReference type="NCBI Taxonomy" id="2826350"/>
    <lineage>
        <taxon>Viruses</taxon>
        <taxon>Duplodnaviria</taxon>
        <taxon>Heunggongvirae</taxon>
        <taxon>Uroviricota</taxon>
        <taxon>Caudoviricetes</taxon>
    </lineage>
</organism>
<protein>
    <submittedName>
        <fullName evidence="1">Major tail protein</fullName>
    </submittedName>
</protein>
<proteinExistence type="predicted"/>
<accession>A0A8S5NH83</accession>
<sequence length="209" mass="22917">MAINTKKPMVKETVGALYYAFNTPDASGNFTTTYEENVTKSNVVKNIGTTENSEVAVVRASGQDYTTVNQNESIEMAVEVVAFDPEDLAKMRGDVIGTAGLNRSGRTATRPFFAFGKVVKKLEGKFELAWYPKCQLVENTDDIATKEESFSEQNDTVTIKAYAYNDLGDKKTYVNNEMSKFPEGLTEELFFAKPILDDAGLAAAITPGT</sequence>
<dbReference type="NCBIfam" id="TIGR01603">
    <property type="entry name" value="maj_tail_phi13"/>
    <property type="match status" value="1"/>
</dbReference>
<name>A0A8S5NH83_9CAUD</name>
<dbReference type="InterPro" id="IPR006490">
    <property type="entry name" value="Maj_tail_phi13"/>
</dbReference>